<evidence type="ECO:0000313" key="3">
    <source>
        <dbReference type="Proteomes" id="UP000003688"/>
    </source>
</evidence>
<dbReference type="Proteomes" id="UP000003688">
    <property type="component" value="Unassembled WGS sequence"/>
</dbReference>
<reference evidence="2 3" key="1">
    <citation type="journal article" date="2011" name="J. Bacteriol.">
        <title>Genome sequence of 'Pedosphaera parvula' Ellin514, an aerobic Verrucomicrobial isolate from pasture soil.</title>
        <authorList>
            <person name="Kant R."/>
            <person name="van Passel M.W."/>
            <person name="Sangwan P."/>
            <person name="Palva A."/>
            <person name="Lucas S."/>
            <person name="Copeland A."/>
            <person name="Lapidus A."/>
            <person name="Glavina Del Rio T."/>
            <person name="Dalin E."/>
            <person name="Tice H."/>
            <person name="Bruce D."/>
            <person name="Goodwin L."/>
            <person name="Pitluck S."/>
            <person name="Chertkov O."/>
            <person name="Larimer F.W."/>
            <person name="Land M.L."/>
            <person name="Hauser L."/>
            <person name="Brettin T.S."/>
            <person name="Detter J.C."/>
            <person name="Han S."/>
            <person name="de Vos W.M."/>
            <person name="Janssen P.H."/>
            <person name="Smidt H."/>
        </authorList>
    </citation>
    <scope>NUCLEOTIDE SEQUENCE [LARGE SCALE GENOMIC DNA]</scope>
    <source>
        <strain evidence="2 3">Ellin514</strain>
    </source>
</reference>
<sequence>MKAKRALLRRAEKSLANRGVIGTFRYCLGAVGNCIRSATPSARQAQAYRDAMHLEFDRKFNVDTGGTFAVAGFEINSKNWIYATGYGPVNETDFIEIMREQNLPCQEFTFIDFGSGKGRAVLLAATFPFRKVIGVEFSAELHTVAESNISQCRVEERKCGEIELLCMDVADYQLPEMPLVIFMNNPFERLMMADFVEKVKQSFASHPRRLVVLYFDPKHATLWDGVEFLTRVRSSPAIYETKPA</sequence>
<organism evidence="2 3">
    <name type="scientific">Pedosphaera parvula (strain Ellin514)</name>
    <dbReference type="NCBI Taxonomy" id="320771"/>
    <lineage>
        <taxon>Bacteria</taxon>
        <taxon>Pseudomonadati</taxon>
        <taxon>Verrucomicrobiota</taxon>
        <taxon>Pedosphaerae</taxon>
        <taxon>Pedosphaerales</taxon>
        <taxon>Pedosphaeraceae</taxon>
        <taxon>Pedosphaera</taxon>
    </lineage>
</organism>
<dbReference type="RefSeq" id="WP_007416098.1">
    <property type="nucleotide sequence ID" value="NZ_ABOX02000023.1"/>
</dbReference>
<dbReference type="InterPro" id="IPR025789">
    <property type="entry name" value="DOT1_dom"/>
</dbReference>
<feature type="domain" description="DOT1" evidence="1">
    <location>
        <begin position="85"/>
        <end position="151"/>
    </location>
</feature>
<dbReference type="Gene3D" id="3.40.50.150">
    <property type="entry name" value="Vaccinia Virus protein VP39"/>
    <property type="match status" value="1"/>
</dbReference>
<dbReference type="Pfam" id="PF08123">
    <property type="entry name" value="DOT1"/>
    <property type="match status" value="1"/>
</dbReference>
<dbReference type="OrthoDB" id="9780095at2"/>
<dbReference type="EMBL" id="ABOX02000023">
    <property type="protein sequence ID" value="EEF59778.1"/>
    <property type="molecule type" value="Genomic_DNA"/>
</dbReference>
<comment type="caution">
    <text evidence="2">The sequence shown here is derived from an EMBL/GenBank/DDBJ whole genome shotgun (WGS) entry which is preliminary data.</text>
</comment>
<dbReference type="STRING" id="320771.Cflav_PD2785"/>
<proteinExistence type="predicted"/>
<protein>
    <recommendedName>
        <fullName evidence="1">DOT1 domain-containing protein</fullName>
    </recommendedName>
</protein>
<keyword evidence="3" id="KW-1185">Reference proteome</keyword>
<dbReference type="CDD" id="cd02440">
    <property type="entry name" value="AdoMet_MTases"/>
    <property type="match status" value="1"/>
</dbReference>
<dbReference type="AlphaFoldDB" id="B9XJV5"/>
<accession>B9XJV5</accession>
<dbReference type="InterPro" id="IPR029063">
    <property type="entry name" value="SAM-dependent_MTases_sf"/>
</dbReference>
<dbReference type="SUPFAM" id="SSF53335">
    <property type="entry name" value="S-adenosyl-L-methionine-dependent methyltransferases"/>
    <property type="match status" value="1"/>
</dbReference>
<dbReference type="GO" id="GO:0031151">
    <property type="term" value="F:histone H3K79 methyltransferase activity"/>
    <property type="evidence" value="ECO:0007669"/>
    <property type="project" value="InterPro"/>
</dbReference>
<evidence type="ECO:0000313" key="2">
    <source>
        <dbReference type="EMBL" id="EEF59778.1"/>
    </source>
</evidence>
<evidence type="ECO:0000259" key="1">
    <source>
        <dbReference type="Pfam" id="PF08123"/>
    </source>
</evidence>
<name>B9XJV5_PEDPL</name>
<gene>
    <name evidence="2" type="ORF">Cflav_PD2785</name>
</gene>